<dbReference type="STRING" id="1618443.UV73_C0006G0021"/>
<accession>A0A0G1DJB8</accession>
<name>A0A0G1DJB8_9BACT</name>
<evidence type="ECO:0000313" key="1">
    <source>
        <dbReference type="EMBL" id="KKS97667.1"/>
    </source>
</evidence>
<sequence length="396" mass="43422">MNGFEADRRRQQYVSGILDDQFLRKDLLATQSLLNPFIITAERAGVQALEIANISLDADELETSFSEKGLPMPSAFGVFTTGHTPGENAVRLGELGQGIFHNNVAPETKGHHGEVYAVPIDDEHWMLGFFGRVHPNEYFGHSYGAILVAHQLRVVKELIRRERADLGIDPPVFTDYLAGASEGHSLKVGEAGLILSDSEFTNVLHPGHGPVAILDEFLGSHFQSKFAPTSDNILSKFFLDAAGADGMKVKPVAVAGTLGTPEFQNPEEFDMWRQFVEKARSGQTGKWADELFVAGNLDLTAAYGMGITFEQAVLRQKFADEHPIKTIALVIVSDIVGETGSQSVSHTSNMGIAQEAAPLYQSALMTALYYYFQSPNYQSADRTDHSIRSKISRFVT</sequence>
<dbReference type="EMBL" id="LCFP01000006">
    <property type="protein sequence ID" value="KKS97667.1"/>
    <property type="molecule type" value="Genomic_DNA"/>
</dbReference>
<comment type="caution">
    <text evidence="1">The sequence shown here is derived from an EMBL/GenBank/DDBJ whole genome shotgun (WGS) entry which is preliminary data.</text>
</comment>
<gene>
    <name evidence="1" type="ORF">UV73_C0006G0021</name>
</gene>
<evidence type="ECO:0000313" key="2">
    <source>
        <dbReference type="Proteomes" id="UP000034894"/>
    </source>
</evidence>
<proteinExistence type="predicted"/>
<dbReference type="Proteomes" id="UP000034894">
    <property type="component" value="Unassembled WGS sequence"/>
</dbReference>
<dbReference type="AlphaFoldDB" id="A0A0G1DJB8"/>
<reference evidence="1 2" key="1">
    <citation type="journal article" date="2015" name="Nature">
        <title>rRNA introns, odd ribosomes, and small enigmatic genomes across a large radiation of phyla.</title>
        <authorList>
            <person name="Brown C.T."/>
            <person name="Hug L.A."/>
            <person name="Thomas B.C."/>
            <person name="Sharon I."/>
            <person name="Castelle C.J."/>
            <person name="Singh A."/>
            <person name="Wilkins M.J."/>
            <person name="Williams K.H."/>
            <person name="Banfield J.F."/>
        </authorList>
    </citation>
    <scope>NUCLEOTIDE SEQUENCE [LARGE SCALE GENOMIC DNA]</scope>
</reference>
<protein>
    <submittedName>
        <fullName evidence="1">Uncharacterized protein</fullName>
    </submittedName>
</protein>
<organism evidence="1 2">
    <name type="scientific">Candidatus Gottesmanbacteria bacterium GW2011_GWA2_43_14</name>
    <dbReference type="NCBI Taxonomy" id="1618443"/>
    <lineage>
        <taxon>Bacteria</taxon>
        <taxon>Candidatus Gottesmaniibacteriota</taxon>
    </lineage>
</organism>